<proteinExistence type="inferred from homology"/>
<keyword evidence="4" id="KW-0067">ATP-binding</keyword>
<sequence length="691" mass="79089">MSDVISFKYNGDKEDWNLLKSDLALRGIPIQEYLTSKISQDITLIKGELDENTKTASAYEDSLTRKLESMDLSKVIEKNSFHVVINDYDFIKTVGSDLESRIKSAVHNAVFNYWSYRIAKKRIGNFKDENITEEQAIEQEQFKINPRLQGFFKRITQIKVTFTVDLKIITLSDLREKDLGRVIQFDCVVIGPSPKKLESETGKYIQKILIQELESNAKHNNPVVMKCLVHGDDTNNIASGQNKRIVGIYRTEEPINGQKIEPEKTLMIDAISIKDIEEQAEIQLTPQELNTAREFAEREPDNYLTRMIDSFCPKIYGRELEKLGLYLTLLGGSEFVGYRNQSHLMLVGEADTGKSELVKFADKIAQKSSIIDGSNATGVGILFALDEYDGIKILRAGAMILNSGGHLIIDEYDKMPKSEQKKLNQAQEQQRAIYNKGGHVGNAETKTTVIAACNPENECWNENKPLIDNLPFDSSTITRFDIVIRLKHENHENQVRAKMQHITKSKRGELEQVADPQYLKGLLNYLRKLRPIFTPKAEELLIDKFVKFTQIEQDEGTLPIQTRQMEGIQRLCEAYAKLFFKKEIDEEIVEKVISFYKQCMETLGMKTDNGVHAVDLRGNSINKDEFFEETFRNLSLNNEDGYVLDNELAEKLLENTKFFKTDKAVSSYLESKKKSGWLYEPHVGKLKRQLK</sequence>
<evidence type="ECO:0000256" key="3">
    <source>
        <dbReference type="ARBA" id="ARBA00022741"/>
    </source>
</evidence>
<dbReference type="InterPro" id="IPR012340">
    <property type="entry name" value="NA-bd_OB-fold"/>
</dbReference>
<keyword evidence="8" id="KW-1185">Reference proteome</keyword>
<evidence type="ECO:0000256" key="1">
    <source>
        <dbReference type="ARBA" id="ARBA00008010"/>
    </source>
</evidence>
<dbReference type="SUPFAM" id="SSF52540">
    <property type="entry name" value="P-loop containing nucleoside triphosphate hydrolases"/>
    <property type="match status" value="1"/>
</dbReference>
<dbReference type="InterPro" id="IPR001208">
    <property type="entry name" value="MCM_dom"/>
</dbReference>
<dbReference type="GO" id="GO:0042555">
    <property type="term" value="C:MCM complex"/>
    <property type="evidence" value="ECO:0007669"/>
    <property type="project" value="TreeGrafter"/>
</dbReference>
<dbReference type="EMBL" id="ON649701">
    <property type="protein sequence ID" value="UVF62464.1"/>
    <property type="molecule type" value="Genomic_DNA"/>
</dbReference>
<dbReference type="Gene3D" id="2.40.50.140">
    <property type="entry name" value="Nucleic acid-binding proteins"/>
    <property type="match status" value="1"/>
</dbReference>
<keyword evidence="5" id="KW-0238">DNA-binding</keyword>
<keyword evidence="7" id="KW-0347">Helicase</keyword>
<dbReference type="SMART" id="SM00382">
    <property type="entry name" value="AAA"/>
    <property type="match status" value="1"/>
</dbReference>
<dbReference type="SMART" id="SM00350">
    <property type="entry name" value="MCM"/>
    <property type="match status" value="1"/>
</dbReference>
<feature type="domain" description="MCM C-terminal AAA(+) ATPase" evidence="6">
    <location>
        <begin position="303"/>
        <end position="502"/>
    </location>
</feature>
<evidence type="ECO:0000313" key="8">
    <source>
        <dbReference type="Proteomes" id="UP001156973"/>
    </source>
</evidence>
<dbReference type="InterPro" id="IPR027417">
    <property type="entry name" value="P-loop_NTPase"/>
</dbReference>
<evidence type="ECO:0000313" key="7">
    <source>
        <dbReference type="EMBL" id="UVF62464.1"/>
    </source>
</evidence>
<dbReference type="GO" id="GO:0006260">
    <property type="term" value="P:DNA replication"/>
    <property type="evidence" value="ECO:0007669"/>
    <property type="project" value="UniProtKB-KW"/>
</dbReference>
<evidence type="ECO:0000256" key="2">
    <source>
        <dbReference type="ARBA" id="ARBA00022705"/>
    </source>
</evidence>
<protein>
    <submittedName>
        <fullName evidence="7">Minichromosome maintenance protein MCM helicase</fullName>
    </submittedName>
</protein>
<evidence type="ECO:0000256" key="5">
    <source>
        <dbReference type="ARBA" id="ARBA00023125"/>
    </source>
</evidence>
<dbReference type="PROSITE" id="PS50051">
    <property type="entry name" value="MCM_2"/>
    <property type="match status" value="1"/>
</dbReference>
<comment type="similarity">
    <text evidence="1">Belongs to the MCM family.</text>
</comment>
<keyword evidence="7" id="KW-0378">Hydrolase</keyword>
<dbReference type="GO" id="GO:0003697">
    <property type="term" value="F:single-stranded DNA binding"/>
    <property type="evidence" value="ECO:0007669"/>
    <property type="project" value="TreeGrafter"/>
</dbReference>
<dbReference type="InterPro" id="IPR041562">
    <property type="entry name" value="MCM_lid"/>
</dbReference>
<dbReference type="GO" id="GO:0017116">
    <property type="term" value="F:single-stranded DNA helicase activity"/>
    <property type="evidence" value="ECO:0007669"/>
    <property type="project" value="TreeGrafter"/>
</dbReference>
<dbReference type="Pfam" id="PF00493">
    <property type="entry name" value="MCM"/>
    <property type="match status" value="1"/>
</dbReference>
<name>A0A976UAT5_9CAUD</name>
<keyword evidence="2" id="KW-0235">DNA replication</keyword>
<dbReference type="GO" id="GO:0005524">
    <property type="term" value="F:ATP binding"/>
    <property type="evidence" value="ECO:0007669"/>
    <property type="project" value="UniProtKB-KW"/>
</dbReference>
<evidence type="ECO:0000259" key="6">
    <source>
        <dbReference type="PROSITE" id="PS50051"/>
    </source>
</evidence>
<dbReference type="PANTHER" id="PTHR11630">
    <property type="entry name" value="DNA REPLICATION LICENSING FACTOR MCM FAMILY MEMBER"/>
    <property type="match status" value="1"/>
</dbReference>
<dbReference type="Pfam" id="PF17855">
    <property type="entry name" value="MCM_lid"/>
    <property type="match status" value="1"/>
</dbReference>
<dbReference type="InterPro" id="IPR031327">
    <property type="entry name" value="MCM"/>
</dbReference>
<evidence type="ECO:0000256" key="4">
    <source>
        <dbReference type="ARBA" id="ARBA00022840"/>
    </source>
</evidence>
<dbReference type="Proteomes" id="UP001156973">
    <property type="component" value="Segment"/>
</dbReference>
<dbReference type="KEGG" id="vg:80545015"/>
<organism evidence="7 8">
    <name type="scientific">Nitrososphaeria virus YSH_922147</name>
    <dbReference type="NCBI Taxonomy" id="3071323"/>
    <lineage>
        <taxon>Viruses</taxon>
        <taxon>Duplodnaviria</taxon>
        <taxon>Heunggongvirae</taxon>
        <taxon>Uroviricota</taxon>
        <taxon>Caudoviricetes</taxon>
        <taxon>Juravirales</taxon>
        <taxon>Yangangviridae</taxon>
        <taxon>Mathaucavirus</taxon>
        <taxon>Mathaucavirus yangshanense</taxon>
    </lineage>
</organism>
<dbReference type="Gene3D" id="3.40.50.300">
    <property type="entry name" value="P-loop containing nucleotide triphosphate hydrolases"/>
    <property type="match status" value="1"/>
</dbReference>
<dbReference type="PANTHER" id="PTHR11630:SF66">
    <property type="entry name" value="DNA REPLICATION LICENSING FACTOR MCM4"/>
    <property type="match status" value="1"/>
</dbReference>
<dbReference type="InterPro" id="IPR003593">
    <property type="entry name" value="AAA+_ATPase"/>
</dbReference>
<reference evidence="7 8" key="1">
    <citation type="submission" date="2022-05" db="EMBL/GenBank/DDBJ databases">
        <title>Diverse viruses of marine archaea discovered using metagenomics.</title>
        <authorList>
            <person name="Zhou Y."/>
        </authorList>
    </citation>
    <scope>NUCLEOTIDE SEQUENCE [LARGE SCALE GENOMIC DNA]</scope>
    <source>
        <strain evidence="7">YSH_922147</strain>
    </source>
</reference>
<keyword evidence="3" id="KW-0547">Nucleotide-binding</keyword>
<accession>A0A976UAT5</accession>
<dbReference type="PRINTS" id="PR01657">
    <property type="entry name" value="MCMFAMILY"/>
</dbReference>